<evidence type="ECO:0000313" key="5">
    <source>
        <dbReference type="Proteomes" id="UP000829196"/>
    </source>
</evidence>
<accession>A0A8T3BII4</accession>
<dbReference type="GO" id="GO:0030036">
    <property type="term" value="P:actin cytoskeleton organization"/>
    <property type="evidence" value="ECO:0007669"/>
    <property type="project" value="UniProtKB-UniRule"/>
</dbReference>
<name>A0A8T3BII4_DENNO</name>
<comment type="similarity">
    <text evidence="1 2">Belongs to the SCAR/WAVE family.</text>
</comment>
<dbReference type="GO" id="GO:2000601">
    <property type="term" value="P:positive regulation of Arp2/3 complex-mediated actin nucleation"/>
    <property type="evidence" value="ECO:0007669"/>
    <property type="project" value="TreeGrafter"/>
</dbReference>
<comment type="function">
    <text evidence="2">Involved in regulation of actin and microtubule organization. Part of a WAVE complex that activates the Arp2/3 complex.</text>
</comment>
<dbReference type="Proteomes" id="UP000829196">
    <property type="component" value="Unassembled WGS sequence"/>
</dbReference>
<keyword evidence="2" id="KW-0206">Cytoskeleton</keyword>
<evidence type="ECO:0000256" key="3">
    <source>
        <dbReference type="SAM" id="MobiDB-lite"/>
    </source>
</evidence>
<reference evidence="4" key="1">
    <citation type="journal article" date="2022" name="Front. Genet.">
        <title>Chromosome-Scale Assembly of the Dendrobium nobile Genome Provides Insights Into the Molecular Mechanism of the Biosynthesis of the Medicinal Active Ingredient of Dendrobium.</title>
        <authorList>
            <person name="Xu Q."/>
            <person name="Niu S.-C."/>
            <person name="Li K.-L."/>
            <person name="Zheng P.-J."/>
            <person name="Zhang X.-J."/>
            <person name="Jia Y."/>
            <person name="Liu Y."/>
            <person name="Niu Y.-X."/>
            <person name="Yu L.-H."/>
            <person name="Chen D.-F."/>
            <person name="Zhang G.-Q."/>
        </authorList>
    </citation>
    <scope>NUCLEOTIDE SEQUENCE</scope>
    <source>
        <tissue evidence="4">Leaf</tissue>
    </source>
</reference>
<dbReference type="GO" id="GO:0005856">
    <property type="term" value="C:cytoskeleton"/>
    <property type="evidence" value="ECO:0007669"/>
    <property type="project" value="UniProtKB-SubCell"/>
</dbReference>
<feature type="region of interest" description="Disordered" evidence="3">
    <location>
        <begin position="391"/>
        <end position="416"/>
    </location>
</feature>
<dbReference type="Gene3D" id="1.20.5.340">
    <property type="match status" value="1"/>
</dbReference>
<evidence type="ECO:0000256" key="2">
    <source>
        <dbReference type="RuleBase" id="RU367034"/>
    </source>
</evidence>
<keyword evidence="2" id="KW-0009">Actin-binding</keyword>
<evidence type="ECO:0000313" key="4">
    <source>
        <dbReference type="EMBL" id="KAI0512047.1"/>
    </source>
</evidence>
<protein>
    <recommendedName>
        <fullName evidence="2">Protein SCAR</fullName>
    </recommendedName>
    <alternativeName>
        <fullName evidence="2">Protein WAVE</fullName>
    </alternativeName>
</protein>
<dbReference type="GO" id="GO:0071933">
    <property type="term" value="F:Arp2/3 complex binding"/>
    <property type="evidence" value="ECO:0007669"/>
    <property type="project" value="TreeGrafter"/>
</dbReference>
<dbReference type="InterPro" id="IPR028288">
    <property type="entry name" value="SCAR/WAVE_fam"/>
</dbReference>
<dbReference type="Gene3D" id="6.10.280.150">
    <property type="match status" value="1"/>
</dbReference>
<feature type="region of interest" description="Disordered" evidence="3">
    <location>
        <begin position="718"/>
        <end position="737"/>
    </location>
</feature>
<comment type="subcellular location">
    <subcellularLocation>
        <location evidence="2">Cytoplasm</location>
        <location evidence="2">Cytoskeleton</location>
    </subcellularLocation>
</comment>
<organism evidence="4 5">
    <name type="scientific">Dendrobium nobile</name>
    <name type="common">Orchid</name>
    <dbReference type="NCBI Taxonomy" id="94219"/>
    <lineage>
        <taxon>Eukaryota</taxon>
        <taxon>Viridiplantae</taxon>
        <taxon>Streptophyta</taxon>
        <taxon>Embryophyta</taxon>
        <taxon>Tracheophyta</taxon>
        <taxon>Spermatophyta</taxon>
        <taxon>Magnoliopsida</taxon>
        <taxon>Liliopsida</taxon>
        <taxon>Asparagales</taxon>
        <taxon>Orchidaceae</taxon>
        <taxon>Epidendroideae</taxon>
        <taxon>Malaxideae</taxon>
        <taxon>Dendrobiinae</taxon>
        <taxon>Dendrobium</taxon>
    </lineage>
</organism>
<dbReference type="GO" id="GO:0003779">
    <property type="term" value="F:actin binding"/>
    <property type="evidence" value="ECO:0007669"/>
    <property type="project" value="UniProtKB-UniRule"/>
</dbReference>
<feature type="region of interest" description="Disordered" evidence="3">
    <location>
        <begin position="593"/>
        <end position="621"/>
    </location>
</feature>
<keyword evidence="2" id="KW-0963">Cytoplasm</keyword>
<dbReference type="PANTHER" id="PTHR12902">
    <property type="entry name" value="WASP-1"/>
    <property type="match status" value="1"/>
</dbReference>
<gene>
    <name evidence="4" type="ORF">KFK09_012682</name>
</gene>
<dbReference type="OrthoDB" id="1929108at2759"/>
<dbReference type="GO" id="GO:0034237">
    <property type="term" value="F:protein kinase A regulatory subunit binding"/>
    <property type="evidence" value="ECO:0007669"/>
    <property type="project" value="TreeGrafter"/>
</dbReference>
<evidence type="ECO:0000256" key="1">
    <source>
        <dbReference type="ARBA" id="ARBA00006993"/>
    </source>
</evidence>
<comment type="caution">
    <text evidence="4">The sequence shown here is derived from an EMBL/GenBank/DDBJ whole genome shotgun (WGS) entry which is preliminary data.</text>
</comment>
<dbReference type="EMBL" id="JAGYWB010000009">
    <property type="protein sequence ID" value="KAI0512047.1"/>
    <property type="molecule type" value="Genomic_DNA"/>
</dbReference>
<sequence length="1680" mass="186668">MPMVRCRIRNEYAAANPEVYRAANKDDPEALLEGVAMAGLVGVLRLLGDLSEFAAEIFHDLHEEVMATSARGHELMLRVQQIEAEFPSVEKVLFCRTDYSHCAYNAGIDWHSNLIVNQNLVTQGDMPRFILDLYEECRGPPRLFIMDKFDIAGAGACLKRYSDPSYFKTHSTTFLMMEPKLHGEKRAPKLNKKGSHCRSSKSECFFTSIIGNSELTASEQVIEKYPTRHIKLKHKNFIVSDISKQSYMEDSWKDLNGVVTAPSIVTKEVLPLSPRAEAIVKIEGQKAEDDEFLEAMSVLSGVSQKVYPTSGIANQGTMLLELGIKVGHAFDHRSGETDTCLPAGQPADQNNVFASSGLILFDDHEGYRSDDIESELENYVDALNTMGSELETDSERTKLDPGFFNSKSRGTDPSIDGNLELQTQSAGSGYVGSLKSVKIKDETHNISESTSSVDLSYQPLWKGTVFEATSGSEINKFKTGKLEKTGEDVKLVPSSSYLTYYENCYPKQSNTTIFVPISGGASSSSCMTDSTFIDFLDFPSDVLEEINPTEHSEGKISDKVDMPCDPSEIEDGTLPGKASSLFFNDSTLDLKDDGQGRLTGDLANKTSSNYLEDSDEENKQLESSLQCPVDRGVSEKIISLETLTTCQMPKPPQEHAESSILEILTVVEDSLHDSMEGNETNSVDQFSPKSSAFSLEIVSSIFQFESLTAEVKNISMSEDELVHPQSPASSRNVDVEEREPAISPAIAFELEHSSNADEAQESAAIDMVEPLRSGCGENPNALQLQPKDLELIEKNGKTHVRDSLEFVDVSNKLSVWYDELLLKESMSNDSNAGKVITADGLHDQVLHMFQSAKVSSFDVHSLKDLISQTDTSCQPNPDIEEPSITRDSAFSLSQNKPFVPFALNEDLEIFDNAASRGWPSAQDLSNSFDDKLVYANVDDIHVELHPSLEGHNICSRENNQDSDSKYENVISEEGTTVKVLSLLQSSKGCSFDLNILRDPISEDAALNQYKLESDKSEIADSNSKSENKITEDGTDGEYLSLLQSLDVSNLDAQLQENHFSEDSSLNQHKKKAEEPVISSDLTSLKFERKIFVPLSRNRNQHEFVGASSSSQLFSLDLSNFTDAKLADDNQLKFYHHTYEANLACCREDEQDFDSKACMQHFQVDTGRLEVQPQQASISQAVEEPITVPLRTDADNIDPYDIRFNEVCSDQPIDSQNNLEQELVTLCDQGCNSMMSVPSSRIDETKQTKFDLFDPFQDITEYPGSSIARVALTSESPLVADFIIPNSLTSAREPFEKLADEMISRFQIREDNEEAPPLPPLPPLQWRIVKPRLESLVASEHIAQPVEKTNPCILRQNTGQQRKSSFVTLSAQKERFQQVSSSTDGMLESEKLSVLPPISMDLREQLEITSCEVKTVHSSDLSLIMPSEEDGKHADGNVAVIGENTFTIPLLKDQMPQRPDLLEAGNLEETGQKLVKFLAGFELEGLQEPPIIDRDALTPLNSFTVMSTTRDGNCQYMYGDYGGFEGEGVQHHNFSGLSPIAAHNIPHYGYHMFVKGGNSYNVYDILPLEMKGDKPNEKPYSIRNRPRDHLIEAVVAQDKSTMRRVSELGWPLTKPPEDEWNYLLEQIKNKSFNLKPAASAKPNILKTHPANLKVVAILEKANTIRQACVGSDEDDDNWSDS</sequence>
<dbReference type="PANTHER" id="PTHR12902:SF1">
    <property type="entry name" value="WISKOTT-ALDRICH SYNDROME PROTEIN FAMILY MEMBER"/>
    <property type="match status" value="1"/>
</dbReference>
<keyword evidence="5" id="KW-1185">Reference proteome</keyword>
<proteinExistence type="inferred from homology"/>